<reference evidence="4" key="3">
    <citation type="submission" date="2018-04" db="EMBL/GenBank/DDBJ databases">
        <authorList>
            <person name="Sheh A."/>
            <person name="Shen Z."/>
            <person name="Mannion A.J."/>
            <person name="Fox J.G."/>
        </authorList>
    </citation>
    <scope>NUCLEOTIDE SEQUENCE</scope>
    <source>
        <strain evidence="4">MIT 97-6194</strain>
    </source>
</reference>
<reference evidence="3 6" key="4">
    <citation type="submission" date="2019-12" db="EMBL/GenBank/DDBJ databases">
        <title>Multi-Generational Helicobacter saguini Isolates.</title>
        <authorList>
            <person name="Mannion A."/>
            <person name="Shen Z."/>
            <person name="Fox J.G."/>
        </authorList>
    </citation>
    <scope>NUCLEOTIDE SEQUENCE [LARGE SCALE GENOMIC DNA]</scope>
    <source>
        <strain evidence="3">16-048</strain>
        <strain evidence="6">16-048 (F4)</strain>
    </source>
</reference>
<evidence type="ECO:0000313" key="4">
    <source>
        <dbReference type="EMBL" id="TLD94351.1"/>
    </source>
</evidence>
<name>A0A347VWG1_9HELI</name>
<dbReference type="EMBL" id="JRMP02000008">
    <property type="protein sequence ID" value="TLD94351.1"/>
    <property type="molecule type" value="Genomic_DNA"/>
</dbReference>
<dbReference type="GO" id="GO:0008713">
    <property type="term" value="F:ADP-heptose-lipopolysaccharide heptosyltransferase activity"/>
    <property type="evidence" value="ECO:0007669"/>
    <property type="project" value="TreeGrafter"/>
</dbReference>
<comment type="caution">
    <text evidence="4">The sequence shown here is derived from an EMBL/GenBank/DDBJ whole genome shotgun (WGS) entry which is preliminary data.</text>
</comment>
<evidence type="ECO:0000313" key="5">
    <source>
        <dbReference type="Proteomes" id="UP000029714"/>
    </source>
</evidence>
<dbReference type="InterPro" id="IPR051199">
    <property type="entry name" value="LPS_LOS_Heptosyltrfase"/>
</dbReference>
<dbReference type="EMBL" id="QBIU01000001">
    <property type="protein sequence ID" value="MWV69641.1"/>
    <property type="molecule type" value="Genomic_DNA"/>
</dbReference>
<dbReference type="AlphaFoldDB" id="A0A347VWG1"/>
<dbReference type="PANTHER" id="PTHR30160">
    <property type="entry name" value="TETRAACYLDISACCHARIDE 4'-KINASE-RELATED"/>
    <property type="match status" value="1"/>
</dbReference>
<dbReference type="Proteomes" id="UP000029714">
    <property type="component" value="Unassembled WGS sequence"/>
</dbReference>
<protein>
    <submittedName>
        <fullName evidence="4">Uncharacterized protein</fullName>
    </submittedName>
</protein>
<dbReference type="Pfam" id="PF01075">
    <property type="entry name" value="Glyco_transf_9"/>
    <property type="match status" value="1"/>
</dbReference>
<reference evidence="4 5" key="2">
    <citation type="journal article" date="2016" name="Infect. Immun.">
        <title>Helicobacter saguini, a Novel Helicobacter Isolated from Cotton-Top Tamarins with Ulcerative Colitis, Has Proinflammatory Properties and Induces Typhlocolitis and Dysplasia in Gnotobiotic IL-10-/- Mice.</title>
        <authorList>
            <person name="Shen Z."/>
            <person name="Mannion A."/>
            <person name="Whary M.T."/>
            <person name="Muthupalani S."/>
            <person name="Sheh A."/>
            <person name="Feng Y."/>
            <person name="Gong G."/>
            <person name="Vandamme P."/>
            <person name="Holcombe H.R."/>
            <person name="Paster B.J."/>
            <person name="Fox J.G."/>
        </authorList>
    </citation>
    <scope>NUCLEOTIDE SEQUENCE [LARGE SCALE GENOMIC DNA]</scope>
    <source>
        <strain evidence="4 5">MIT 97-6194</strain>
    </source>
</reference>
<evidence type="ECO:0000313" key="6">
    <source>
        <dbReference type="Proteomes" id="UP000477070"/>
    </source>
</evidence>
<gene>
    <name evidence="3" type="ORF">DCO61_06395</name>
    <name evidence="4" type="ORF">LS64_006460</name>
</gene>
<dbReference type="SUPFAM" id="SSF53756">
    <property type="entry name" value="UDP-Glycosyltransferase/glycogen phosphorylase"/>
    <property type="match status" value="1"/>
</dbReference>
<keyword evidence="1" id="KW-0328">Glycosyltransferase</keyword>
<keyword evidence="5" id="KW-1185">Reference proteome</keyword>
<evidence type="ECO:0000256" key="1">
    <source>
        <dbReference type="ARBA" id="ARBA00022676"/>
    </source>
</evidence>
<evidence type="ECO:0000313" key="3">
    <source>
        <dbReference type="EMBL" id="MWV69641.1"/>
    </source>
</evidence>
<accession>A0A347VWG1</accession>
<dbReference type="GO" id="GO:0005829">
    <property type="term" value="C:cytosol"/>
    <property type="evidence" value="ECO:0007669"/>
    <property type="project" value="TreeGrafter"/>
</dbReference>
<dbReference type="RefSeq" id="WP_052062630.1">
    <property type="nucleotide sequence ID" value="NZ_JRMP02000008.1"/>
</dbReference>
<dbReference type="OrthoDB" id="5329369at2"/>
<evidence type="ECO:0000256" key="2">
    <source>
        <dbReference type="ARBA" id="ARBA00022679"/>
    </source>
</evidence>
<sequence length="463" mass="53355">MQKVSKNKTLRVGFIHHYAVGDNVRMLKPLFLLKYLYNAEVVVFGNALMCKIARNLDYVDYCEDIESLDFKDIPLINSYHLDYVVLTNCRTKFVKVLDSTNIKHFFTRTKLNSFFSKKGRTIFINQPCYRGFNDVDIICEYVKKINPKLAHERLKSISQSEIDSKTKLQTNAENKENISKFFNLVRDIFLIRNILENLGGGENIIESNIIENIIFSKLDSKNTNIENLKVIESKPPDSIDSKIYSNLDSKIPNDFKISQNSYLEFSIDSISKLDFNLINSNISNFLNKNIQNIESKYYLIGVNPFNHSAWASFTLENYVKIIANLCEFPHVLVFVMTYPNVHKNLINVLNGTDSNTQKILKNLIILQNNNDIFNLVEFISHLSLLISPSSGPIHIATNLQVPTLGIYSRKDTKKWATRDKRYVILSKDTNKISQKENANAMQQVLDITQNLINTNKIERKNLV</sequence>
<dbReference type="GO" id="GO:0009244">
    <property type="term" value="P:lipopolysaccharide core region biosynthetic process"/>
    <property type="evidence" value="ECO:0007669"/>
    <property type="project" value="TreeGrafter"/>
</dbReference>
<keyword evidence="2" id="KW-0808">Transferase</keyword>
<dbReference type="Gene3D" id="3.40.50.2000">
    <property type="entry name" value="Glycogen Phosphorylase B"/>
    <property type="match status" value="1"/>
</dbReference>
<dbReference type="Proteomes" id="UP000477070">
    <property type="component" value="Unassembled WGS sequence"/>
</dbReference>
<organism evidence="4 5">
    <name type="scientific">Helicobacter saguini</name>
    <dbReference type="NCBI Taxonomy" id="1548018"/>
    <lineage>
        <taxon>Bacteria</taxon>
        <taxon>Pseudomonadati</taxon>
        <taxon>Campylobacterota</taxon>
        <taxon>Epsilonproteobacteria</taxon>
        <taxon>Campylobacterales</taxon>
        <taxon>Helicobacteraceae</taxon>
        <taxon>Helicobacter</taxon>
    </lineage>
</organism>
<reference evidence="4 5" key="1">
    <citation type="journal article" date="2014" name="Genome Announc.">
        <title>Draft genome sequences of eight enterohepatic helicobacter species isolated from both laboratory and wild rodents.</title>
        <authorList>
            <person name="Sheh A."/>
            <person name="Shen Z."/>
            <person name="Fox J.G."/>
        </authorList>
    </citation>
    <scope>NUCLEOTIDE SEQUENCE [LARGE SCALE GENOMIC DNA]</scope>
    <source>
        <strain evidence="4 5">MIT 97-6194</strain>
    </source>
</reference>
<dbReference type="InterPro" id="IPR002201">
    <property type="entry name" value="Glyco_trans_9"/>
</dbReference>
<proteinExistence type="predicted"/>